<dbReference type="PANTHER" id="PTHR30126:SF21">
    <property type="entry name" value="TRANSCRIPTIONAL REGULATOR-RELATED"/>
    <property type="match status" value="1"/>
</dbReference>
<dbReference type="InterPro" id="IPR036390">
    <property type="entry name" value="WH_DNA-bd_sf"/>
</dbReference>
<dbReference type="FunFam" id="1.10.10.10:FF:000001">
    <property type="entry name" value="LysR family transcriptional regulator"/>
    <property type="match status" value="1"/>
</dbReference>
<evidence type="ECO:0000256" key="4">
    <source>
        <dbReference type="ARBA" id="ARBA00023163"/>
    </source>
</evidence>
<keyword evidence="7" id="KW-1185">Reference proteome</keyword>
<evidence type="ECO:0000313" key="7">
    <source>
        <dbReference type="Proteomes" id="UP000265750"/>
    </source>
</evidence>
<dbReference type="Proteomes" id="UP000265750">
    <property type="component" value="Unassembled WGS sequence"/>
</dbReference>
<comment type="similarity">
    <text evidence="1">Belongs to the LysR transcriptional regulatory family.</text>
</comment>
<dbReference type="PANTHER" id="PTHR30126">
    <property type="entry name" value="HTH-TYPE TRANSCRIPTIONAL REGULATOR"/>
    <property type="match status" value="1"/>
</dbReference>
<dbReference type="AlphaFoldDB" id="A0A3A1WLZ3"/>
<gene>
    <name evidence="6" type="ORF">D3218_04195</name>
</gene>
<dbReference type="Gene3D" id="1.10.10.10">
    <property type="entry name" value="Winged helix-like DNA-binding domain superfamily/Winged helix DNA-binding domain"/>
    <property type="match status" value="1"/>
</dbReference>
<evidence type="ECO:0000259" key="5">
    <source>
        <dbReference type="PROSITE" id="PS50931"/>
    </source>
</evidence>
<dbReference type="InterPro" id="IPR036388">
    <property type="entry name" value="WH-like_DNA-bd_sf"/>
</dbReference>
<proteinExistence type="inferred from homology"/>
<evidence type="ECO:0000256" key="3">
    <source>
        <dbReference type="ARBA" id="ARBA00023125"/>
    </source>
</evidence>
<dbReference type="RefSeq" id="WP_119538655.1">
    <property type="nucleotide sequence ID" value="NZ_QYRN01000002.1"/>
</dbReference>
<protein>
    <submittedName>
        <fullName evidence="6">LysR family transcriptional regulator</fullName>
    </submittedName>
</protein>
<dbReference type="InterPro" id="IPR005119">
    <property type="entry name" value="LysR_subst-bd"/>
</dbReference>
<evidence type="ECO:0000256" key="1">
    <source>
        <dbReference type="ARBA" id="ARBA00009437"/>
    </source>
</evidence>
<keyword evidence="3" id="KW-0238">DNA-binding</keyword>
<dbReference type="Pfam" id="PF03466">
    <property type="entry name" value="LysR_substrate"/>
    <property type="match status" value="1"/>
</dbReference>
<dbReference type="Pfam" id="PF00126">
    <property type="entry name" value="HTH_1"/>
    <property type="match status" value="1"/>
</dbReference>
<evidence type="ECO:0000313" key="6">
    <source>
        <dbReference type="EMBL" id="RIY02577.1"/>
    </source>
</evidence>
<dbReference type="GO" id="GO:0000976">
    <property type="term" value="F:transcription cis-regulatory region binding"/>
    <property type="evidence" value="ECO:0007669"/>
    <property type="project" value="TreeGrafter"/>
</dbReference>
<keyword evidence="4" id="KW-0804">Transcription</keyword>
<dbReference type="Gene3D" id="3.40.190.10">
    <property type="entry name" value="Periplasmic binding protein-like II"/>
    <property type="match status" value="2"/>
</dbReference>
<comment type="caution">
    <text evidence="6">The sequence shown here is derived from an EMBL/GenBank/DDBJ whole genome shotgun (WGS) entry which is preliminary data.</text>
</comment>
<evidence type="ECO:0000256" key="2">
    <source>
        <dbReference type="ARBA" id="ARBA00023015"/>
    </source>
</evidence>
<dbReference type="InterPro" id="IPR000847">
    <property type="entry name" value="LysR_HTH_N"/>
</dbReference>
<dbReference type="PRINTS" id="PR00039">
    <property type="entry name" value="HTHLYSR"/>
</dbReference>
<feature type="domain" description="HTH lysR-type" evidence="5">
    <location>
        <begin position="1"/>
        <end position="58"/>
    </location>
</feature>
<keyword evidence="2" id="KW-0805">Transcription regulation</keyword>
<dbReference type="GO" id="GO:0003700">
    <property type="term" value="F:DNA-binding transcription factor activity"/>
    <property type="evidence" value="ECO:0007669"/>
    <property type="project" value="InterPro"/>
</dbReference>
<dbReference type="OrthoDB" id="9787460at2"/>
<dbReference type="SUPFAM" id="SSF46785">
    <property type="entry name" value="Winged helix' DNA-binding domain"/>
    <property type="match status" value="1"/>
</dbReference>
<reference evidence="7" key="1">
    <citation type="submission" date="2018-09" db="EMBL/GenBank/DDBJ databases">
        <authorList>
            <person name="Tuo L."/>
        </authorList>
    </citation>
    <scope>NUCLEOTIDE SEQUENCE [LARGE SCALE GENOMIC DNA]</scope>
    <source>
        <strain evidence="7">M2BS4Y-1</strain>
    </source>
</reference>
<sequence length="285" mass="31234">MNIEALRSFLDVADSGSFSVAAKRTGVTQSTVSARIQSLEDHLGARLMHRGRSGVELTPAGRQFRVHADRIVRIWTQARMQATLPEGYDGIFRLGGPVSIEEWLSLSWTLWMKRHAPTVAVHLEAGTSAALCERLAARDIDAAVMYLPQQRPGLVVEELLREELALVRHRDLAGDWMANYIDVDWGPEFRTVFRQAFPRAAAPSLSVGLGVLGMQYVMALKGAGYLPLGFAAAEIERGILQLVEDAPRVHRPVYLVYPAQAGDAALVEMALDGLRRVAANRGAVA</sequence>
<dbReference type="PROSITE" id="PS50931">
    <property type="entry name" value="HTH_LYSR"/>
    <property type="match status" value="1"/>
</dbReference>
<name>A0A3A1WLZ3_9HYPH</name>
<organism evidence="6 7">
    <name type="scientific">Aureimonas flava</name>
    <dbReference type="NCBI Taxonomy" id="2320271"/>
    <lineage>
        <taxon>Bacteria</taxon>
        <taxon>Pseudomonadati</taxon>
        <taxon>Pseudomonadota</taxon>
        <taxon>Alphaproteobacteria</taxon>
        <taxon>Hyphomicrobiales</taxon>
        <taxon>Aurantimonadaceae</taxon>
        <taxon>Aureimonas</taxon>
    </lineage>
</organism>
<dbReference type="SUPFAM" id="SSF53850">
    <property type="entry name" value="Periplasmic binding protein-like II"/>
    <property type="match status" value="1"/>
</dbReference>
<dbReference type="EMBL" id="QYRN01000002">
    <property type="protein sequence ID" value="RIY02577.1"/>
    <property type="molecule type" value="Genomic_DNA"/>
</dbReference>
<accession>A0A3A1WLZ3</accession>